<keyword evidence="1" id="KW-0812">Transmembrane</keyword>
<keyword evidence="3" id="KW-1185">Reference proteome</keyword>
<accession>E7RN29</accession>
<dbReference type="HOGENOM" id="CLU_097575_0_0_10"/>
<dbReference type="Pfam" id="PF11810">
    <property type="entry name" value="DUF3332"/>
    <property type="match status" value="1"/>
</dbReference>
<dbReference type="Proteomes" id="UP000005580">
    <property type="component" value="Unassembled WGS sequence"/>
</dbReference>
<dbReference type="RefSeq" id="WP_004369232.1">
    <property type="nucleotide sequence ID" value="NZ_GL833119.1"/>
</dbReference>
<dbReference type="EMBL" id="AEPE02000002">
    <property type="protein sequence ID" value="EFZ38160.1"/>
    <property type="molecule type" value="Genomic_DNA"/>
</dbReference>
<sequence>MKMRHLKVASLLLAGALLTSSCVGSFALFNKLASWNKRATNSKFLNEIIFLVISPAYAICGTADVLILNAVEFWSGSNPLASRVGKTQQVLGPDGKYYAVKTLKKGYEITKPDGEKLLFTYDKATDSWLQEKDGKKTEIFRFNPDGTIQASLPDGKKIDVTLDEAGVYQTRMAVNGGTYWAMR</sequence>
<keyword evidence="1" id="KW-0472">Membrane</keyword>
<dbReference type="InterPro" id="IPR021768">
    <property type="entry name" value="DUF3332"/>
</dbReference>
<gene>
    <name evidence="2" type="ORF">HMPREF0663_10529</name>
</gene>
<dbReference type="eggNOG" id="ENOG5031GKZ">
    <property type="taxonomic scope" value="Bacteria"/>
</dbReference>
<keyword evidence="1" id="KW-1133">Transmembrane helix</keyword>
<reference evidence="2" key="1">
    <citation type="submission" date="2011-01" db="EMBL/GenBank/DDBJ databases">
        <authorList>
            <person name="Muzny D."/>
            <person name="Qin X."/>
            <person name="Buhay C."/>
            <person name="Dugan-Rocha S."/>
            <person name="Ding Y."/>
            <person name="Chen G."/>
            <person name="Hawes A."/>
            <person name="Holder M."/>
            <person name="Jhangiani S."/>
            <person name="Johnson A."/>
            <person name="Khan Z."/>
            <person name="Li Z."/>
            <person name="Liu W."/>
            <person name="Liu X."/>
            <person name="Perez L."/>
            <person name="Shen H."/>
            <person name="Wang Q."/>
            <person name="Watt J."/>
            <person name="Xi L."/>
            <person name="Xin Y."/>
            <person name="Zhou J."/>
            <person name="Deng J."/>
            <person name="Jiang H."/>
            <person name="Liu Y."/>
            <person name="Qu J."/>
            <person name="Song X.-Z."/>
            <person name="Zhang L."/>
            <person name="Villasana D."/>
            <person name="Johnson A."/>
            <person name="Liu J."/>
            <person name="Liyanage D."/>
            <person name="Lorensuhewa L."/>
            <person name="Robinson T."/>
            <person name="Song A."/>
            <person name="Song B.-B."/>
            <person name="Dinh H."/>
            <person name="Thornton R."/>
            <person name="Coyle M."/>
            <person name="Francisco L."/>
            <person name="Jackson L."/>
            <person name="Javaid M."/>
            <person name="Korchina V."/>
            <person name="Kovar C."/>
            <person name="Mata R."/>
            <person name="Mathew T."/>
            <person name="Ngo R."/>
            <person name="Nguyen L."/>
            <person name="Nguyen N."/>
            <person name="Okwuonu G."/>
            <person name="Ongeri F."/>
            <person name="Pham C."/>
            <person name="Simmons D."/>
            <person name="Wilczek-Boney K."/>
            <person name="Hale W."/>
            <person name="Jakkamsetti A."/>
            <person name="Pham P."/>
            <person name="Ruth R."/>
            <person name="San Lucas F."/>
            <person name="Warren J."/>
            <person name="Zhang J."/>
            <person name="Zhao Z."/>
            <person name="Zhou C."/>
            <person name="Zhu D."/>
            <person name="Lee S."/>
            <person name="Bess C."/>
            <person name="Blankenburg K."/>
            <person name="Forbes L."/>
            <person name="Fu Q."/>
            <person name="Gubbala S."/>
            <person name="Hirani K."/>
            <person name="Jayaseelan J.C."/>
            <person name="Lara F."/>
            <person name="Munidasa M."/>
            <person name="Palculict T."/>
            <person name="Patil S."/>
            <person name="Pu L.-L."/>
            <person name="Saada N."/>
            <person name="Tang L."/>
            <person name="Weissenberger G."/>
            <person name="Zhu Y."/>
            <person name="Hemphill L."/>
            <person name="Shang Y."/>
            <person name="Youmans B."/>
            <person name="Ayvaz T."/>
            <person name="Ross M."/>
            <person name="Santibanez J."/>
            <person name="Aqrawi P."/>
            <person name="Gross S."/>
            <person name="Joshi V."/>
            <person name="Fowler G."/>
            <person name="Nazareth L."/>
            <person name="Reid J."/>
            <person name="Worley K."/>
            <person name="Petrosino J."/>
            <person name="Highlander S."/>
            <person name="Gibbs R."/>
        </authorList>
    </citation>
    <scope>NUCLEOTIDE SEQUENCE [LARGE SCALE GENOMIC DNA]</scope>
    <source>
        <strain evidence="2">ATCC 33269</strain>
    </source>
</reference>
<evidence type="ECO:0008006" key="4">
    <source>
        <dbReference type="Google" id="ProtNLM"/>
    </source>
</evidence>
<dbReference type="PROSITE" id="PS51257">
    <property type="entry name" value="PROKAR_LIPOPROTEIN"/>
    <property type="match status" value="1"/>
</dbReference>
<feature type="transmembrane region" description="Helical" evidence="1">
    <location>
        <begin position="48"/>
        <end position="71"/>
    </location>
</feature>
<evidence type="ECO:0000256" key="1">
    <source>
        <dbReference type="SAM" id="Phobius"/>
    </source>
</evidence>
<dbReference type="AlphaFoldDB" id="E7RN29"/>
<proteinExistence type="predicted"/>
<protein>
    <recommendedName>
        <fullName evidence="4">DUF3332 domain-containing protein</fullName>
    </recommendedName>
</protein>
<evidence type="ECO:0000313" key="2">
    <source>
        <dbReference type="EMBL" id="EFZ38160.1"/>
    </source>
</evidence>
<comment type="caution">
    <text evidence="2">The sequence shown here is derived from an EMBL/GenBank/DDBJ whole genome shotgun (WGS) entry which is preliminary data.</text>
</comment>
<organism evidence="2 3">
    <name type="scientific">Hoylesella oralis ATCC 33269</name>
    <dbReference type="NCBI Taxonomy" id="873533"/>
    <lineage>
        <taxon>Bacteria</taxon>
        <taxon>Pseudomonadati</taxon>
        <taxon>Bacteroidota</taxon>
        <taxon>Bacteroidia</taxon>
        <taxon>Bacteroidales</taxon>
        <taxon>Prevotellaceae</taxon>
        <taxon>Hoylesella</taxon>
    </lineage>
</organism>
<dbReference type="STRING" id="28134.SAMN05444288_0344"/>
<evidence type="ECO:0000313" key="3">
    <source>
        <dbReference type="Proteomes" id="UP000005580"/>
    </source>
</evidence>
<name>E7RN29_9BACT</name>